<name>A0AAE1EPD6_PETCI</name>
<dbReference type="Proteomes" id="UP001286313">
    <property type="component" value="Unassembled WGS sequence"/>
</dbReference>
<keyword evidence="10" id="KW-1185">Reference proteome</keyword>
<dbReference type="InterPro" id="IPR043128">
    <property type="entry name" value="Rev_trsase/Diguanyl_cyclase"/>
</dbReference>
<dbReference type="AlphaFoldDB" id="A0AAE1EPD6"/>
<evidence type="ECO:0000256" key="6">
    <source>
        <dbReference type="ARBA" id="ARBA00022801"/>
    </source>
</evidence>
<dbReference type="InterPro" id="IPR036875">
    <property type="entry name" value="Znf_CCHC_sf"/>
</dbReference>
<evidence type="ECO:0000256" key="5">
    <source>
        <dbReference type="ARBA" id="ARBA00022759"/>
    </source>
</evidence>
<dbReference type="InterPro" id="IPR043502">
    <property type="entry name" value="DNA/RNA_pol_sf"/>
</dbReference>
<evidence type="ECO:0000256" key="7">
    <source>
        <dbReference type="ARBA" id="ARBA00022918"/>
    </source>
</evidence>
<dbReference type="GO" id="GO:0004519">
    <property type="term" value="F:endonuclease activity"/>
    <property type="evidence" value="ECO:0007669"/>
    <property type="project" value="UniProtKB-KW"/>
</dbReference>
<evidence type="ECO:0000256" key="1">
    <source>
        <dbReference type="ARBA" id="ARBA00012493"/>
    </source>
</evidence>
<evidence type="ECO:0000313" key="10">
    <source>
        <dbReference type="Proteomes" id="UP001286313"/>
    </source>
</evidence>
<proteinExistence type="predicted"/>
<dbReference type="GO" id="GO:0003964">
    <property type="term" value="F:RNA-directed DNA polymerase activity"/>
    <property type="evidence" value="ECO:0007669"/>
    <property type="project" value="UniProtKB-KW"/>
</dbReference>
<organism evidence="9 10">
    <name type="scientific">Petrolisthes cinctipes</name>
    <name type="common">Flat porcelain crab</name>
    <dbReference type="NCBI Taxonomy" id="88211"/>
    <lineage>
        <taxon>Eukaryota</taxon>
        <taxon>Metazoa</taxon>
        <taxon>Ecdysozoa</taxon>
        <taxon>Arthropoda</taxon>
        <taxon>Crustacea</taxon>
        <taxon>Multicrustacea</taxon>
        <taxon>Malacostraca</taxon>
        <taxon>Eumalacostraca</taxon>
        <taxon>Eucarida</taxon>
        <taxon>Decapoda</taxon>
        <taxon>Pleocyemata</taxon>
        <taxon>Anomura</taxon>
        <taxon>Galatheoidea</taxon>
        <taxon>Porcellanidae</taxon>
        <taxon>Petrolisthes</taxon>
    </lineage>
</organism>
<dbReference type="EC" id="2.7.7.49" evidence="1"/>
<dbReference type="InterPro" id="IPR050951">
    <property type="entry name" value="Retrovirus_Pol_polyprotein"/>
</dbReference>
<evidence type="ECO:0000256" key="4">
    <source>
        <dbReference type="ARBA" id="ARBA00022722"/>
    </source>
</evidence>
<keyword evidence="2" id="KW-0808">Transferase</keyword>
<keyword evidence="3" id="KW-0548">Nucleotidyltransferase</keyword>
<keyword evidence="7" id="KW-0695">RNA-directed DNA polymerase</keyword>
<dbReference type="SMART" id="SM00343">
    <property type="entry name" value="ZnF_C2HC"/>
    <property type="match status" value="2"/>
</dbReference>
<comment type="caution">
    <text evidence="9">The sequence shown here is derived from an EMBL/GenBank/DDBJ whole genome shotgun (WGS) entry which is preliminary data.</text>
</comment>
<reference evidence="9" key="1">
    <citation type="submission" date="2023-10" db="EMBL/GenBank/DDBJ databases">
        <title>Genome assemblies of two species of porcelain crab, Petrolisthes cinctipes and Petrolisthes manimaculis (Anomura: Porcellanidae).</title>
        <authorList>
            <person name="Angst P."/>
        </authorList>
    </citation>
    <scope>NUCLEOTIDE SEQUENCE</scope>
    <source>
        <strain evidence="9">PB745_01</strain>
        <tissue evidence="9">Gill</tissue>
    </source>
</reference>
<feature type="domain" description="CCHC-type" evidence="8">
    <location>
        <begin position="68"/>
        <end position="84"/>
    </location>
</feature>
<evidence type="ECO:0000256" key="2">
    <source>
        <dbReference type="ARBA" id="ARBA00022679"/>
    </source>
</evidence>
<evidence type="ECO:0000259" key="8">
    <source>
        <dbReference type="SMART" id="SM00343"/>
    </source>
</evidence>
<dbReference type="EMBL" id="JAWQEG010005057">
    <property type="protein sequence ID" value="KAK3859303.1"/>
    <property type="molecule type" value="Genomic_DNA"/>
</dbReference>
<dbReference type="InterPro" id="IPR021109">
    <property type="entry name" value="Peptidase_aspartic_dom_sf"/>
</dbReference>
<protein>
    <recommendedName>
        <fullName evidence="1">RNA-directed DNA polymerase</fullName>
        <ecNumber evidence="1">2.7.7.49</ecNumber>
    </recommendedName>
</protein>
<dbReference type="SUPFAM" id="SSF57756">
    <property type="entry name" value="Retrovirus zinc finger-like domains"/>
    <property type="match status" value="1"/>
</dbReference>
<dbReference type="GO" id="GO:0008270">
    <property type="term" value="F:zinc ion binding"/>
    <property type="evidence" value="ECO:0007669"/>
    <property type="project" value="InterPro"/>
</dbReference>
<keyword evidence="6" id="KW-0378">Hydrolase</keyword>
<dbReference type="CDD" id="cd09274">
    <property type="entry name" value="RNase_HI_RT_Ty3"/>
    <property type="match status" value="1"/>
</dbReference>
<dbReference type="SUPFAM" id="SSF56672">
    <property type="entry name" value="DNA/RNA polymerases"/>
    <property type="match status" value="1"/>
</dbReference>
<keyword evidence="5" id="KW-0255">Endonuclease</keyword>
<keyword evidence="4" id="KW-0540">Nuclease</keyword>
<gene>
    <name evidence="9" type="ORF">Pcinc_034572</name>
</gene>
<dbReference type="Gene3D" id="3.30.70.270">
    <property type="match status" value="1"/>
</dbReference>
<dbReference type="PANTHER" id="PTHR37984">
    <property type="entry name" value="PROTEIN CBG26694"/>
    <property type="match status" value="1"/>
</dbReference>
<dbReference type="GO" id="GO:0016787">
    <property type="term" value="F:hydrolase activity"/>
    <property type="evidence" value="ECO:0007669"/>
    <property type="project" value="UniProtKB-KW"/>
</dbReference>
<evidence type="ECO:0000313" key="9">
    <source>
        <dbReference type="EMBL" id="KAK3859303.1"/>
    </source>
</evidence>
<dbReference type="FunFam" id="3.10.20.370:FF:000001">
    <property type="entry name" value="Retrovirus-related Pol polyprotein from transposon 17.6-like protein"/>
    <property type="match status" value="1"/>
</dbReference>
<sequence length="523" mass="58367">MIACSEQVRLQCTVLDSKDSTYPVAGVPAVKRSDFEKKKKYKRSDEGNCLYCGGMKHAKLVCPAKNRRCHKCKKLGHYGKVCRSKFSESSKEVKQKISSTRVLAINGIDRKSAVTCMYKIRGTEINFLVDCGAEVNVIPVALYIQLTGDKHLQKVDRSNCSSLQAFGGNDVHTKGTVKLNLEDASGSHQAVFHVTEADDDHILGLSSSVSLGLVSFGNKVDVRQSSHLVSSLVPLMQTCPSSKEEVYQCYKDVFSDDKVGDFNVYHHVKVDTNVHPVIHAQRRVPEPIRPAVKAKLDELVAKKLATVSEPLRQLLKKNVPYVWSDAHEKSFNVVKELVTRAPILRYYDPRIDVVLQCDASQYGLGAALIQDGKPVAYASRAMTSTEKNYAQIEKELLAIVFATQRFDQYIYGLSAVEVHTDHKPLEAILRKSINDSANRRIQRMLLRLQRYNLCVKYVPGRELWIADTLSCQLPCPRVKPGAFAIKLAEHELAIDLAVTAECLQEYRTTSSQDSELQAVVVAI</sequence>
<dbReference type="GO" id="GO:0003676">
    <property type="term" value="F:nucleic acid binding"/>
    <property type="evidence" value="ECO:0007669"/>
    <property type="project" value="InterPro"/>
</dbReference>
<evidence type="ECO:0000256" key="3">
    <source>
        <dbReference type="ARBA" id="ARBA00022695"/>
    </source>
</evidence>
<dbReference type="InterPro" id="IPR041373">
    <property type="entry name" value="RT_RNaseH"/>
</dbReference>
<dbReference type="PANTHER" id="PTHR37984:SF8">
    <property type="entry name" value="CCHC-TYPE DOMAIN-CONTAINING PROTEIN"/>
    <property type="match status" value="1"/>
</dbReference>
<dbReference type="Gene3D" id="2.40.70.10">
    <property type="entry name" value="Acid Proteases"/>
    <property type="match status" value="1"/>
</dbReference>
<accession>A0AAE1EPD6</accession>
<dbReference type="InterPro" id="IPR001878">
    <property type="entry name" value="Znf_CCHC"/>
</dbReference>
<feature type="domain" description="CCHC-type" evidence="8">
    <location>
        <begin position="48"/>
        <end position="64"/>
    </location>
</feature>
<dbReference type="Gene3D" id="4.10.60.10">
    <property type="entry name" value="Zinc finger, CCHC-type"/>
    <property type="match status" value="1"/>
</dbReference>
<dbReference type="Pfam" id="PF17917">
    <property type="entry name" value="RT_RNaseH"/>
    <property type="match status" value="1"/>
</dbReference>